<name>A0A1M5M312_9GAMM</name>
<dbReference type="Gene3D" id="1.10.3900.10">
    <property type="entry name" value="YacF-like"/>
    <property type="match status" value="1"/>
</dbReference>
<dbReference type="PANTHER" id="PTHR39455:SF1">
    <property type="entry name" value="CELL DIVISION PROTEIN ZAPD"/>
    <property type="match status" value="1"/>
</dbReference>
<evidence type="ECO:0000256" key="5">
    <source>
        <dbReference type="HAMAP-Rule" id="MF_01092"/>
    </source>
</evidence>
<sequence length="279" mass="31192">MLDALRHNPGTFVQQLPVTPVSAEALDAICFEQPLNERVRTFLRLEFLFGQHAHHRQDRSQYGLRARLQTLLDTLTVLSRSDLKKDILKELLEQHGHLTRLSARPGVDQERLGSVLRELTAAVNGLQHLVTQFAGSALRDNEFLISIHNRTSIPGGSCGFDLPAYHFWLSQPYEVVNRDLDAWFADLAPFESAIGLYLKLLRGSTELTAAVARGGLYVHAPQGPVQLLRVFVPHAAAAYPEISAGAHRFTIRFVSLRDVNRRSSQVHTDVPFSIQCCSL</sequence>
<evidence type="ECO:0000256" key="4">
    <source>
        <dbReference type="ARBA" id="ARBA00023306"/>
    </source>
</evidence>
<comment type="function">
    <text evidence="5">Cell division factor that enhances FtsZ-ring assembly. Directly interacts with FtsZ and promotes bundling of FtsZ protofilaments, with a reduction in FtsZ GTPase activity.</text>
</comment>
<dbReference type="GO" id="GO:0032153">
    <property type="term" value="C:cell division site"/>
    <property type="evidence" value="ECO:0007669"/>
    <property type="project" value="TreeGrafter"/>
</dbReference>
<keyword evidence="3 5" id="KW-0717">Septation</keyword>
<evidence type="ECO:0000313" key="7">
    <source>
        <dbReference type="Proteomes" id="UP000199758"/>
    </source>
</evidence>
<organism evidence="6 7">
    <name type="scientific">Hydrocarboniphaga daqingensis</name>
    <dbReference type="NCBI Taxonomy" id="490188"/>
    <lineage>
        <taxon>Bacteria</taxon>
        <taxon>Pseudomonadati</taxon>
        <taxon>Pseudomonadota</taxon>
        <taxon>Gammaproteobacteria</taxon>
        <taxon>Nevskiales</taxon>
        <taxon>Nevskiaceae</taxon>
        <taxon>Hydrocarboniphaga</taxon>
    </lineage>
</organism>
<comment type="subunit">
    <text evidence="5">Interacts with FtsZ.</text>
</comment>
<dbReference type="Pfam" id="PF07072">
    <property type="entry name" value="ZapD"/>
    <property type="match status" value="1"/>
</dbReference>
<gene>
    <name evidence="5" type="primary">zapD</name>
    <name evidence="6" type="ORF">SAMN04488068_1237</name>
</gene>
<dbReference type="AlphaFoldDB" id="A0A1M5M312"/>
<dbReference type="EMBL" id="FQWZ01000002">
    <property type="protein sequence ID" value="SHG71712.1"/>
    <property type="molecule type" value="Genomic_DNA"/>
</dbReference>
<proteinExistence type="inferred from homology"/>
<keyword evidence="4 5" id="KW-0131">Cell cycle</keyword>
<reference evidence="6 7" key="1">
    <citation type="submission" date="2016-11" db="EMBL/GenBank/DDBJ databases">
        <authorList>
            <person name="Jaros S."/>
            <person name="Januszkiewicz K."/>
            <person name="Wedrychowicz H."/>
        </authorList>
    </citation>
    <scope>NUCLEOTIDE SEQUENCE [LARGE SCALE GENOMIC DNA]</scope>
    <source>
        <strain evidence="6 7">CGMCC 1.7049</strain>
    </source>
</reference>
<dbReference type="NCBIfam" id="NF003656">
    <property type="entry name" value="PRK05287.1-4"/>
    <property type="match status" value="1"/>
</dbReference>
<dbReference type="InterPro" id="IPR027462">
    <property type="entry name" value="ZapD_C"/>
</dbReference>
<dbReference type="InterPro" id="IPR036268">
    <property type="entry name" value="ZapD_sf"/>
</dbReference>
<protein>
    <recommendedName>
        <fullName evidence="5">Cell division protein ZapD</fullName>
    </recommendedName>
    <alternativeName>
        <fullName evidence="5">Z ring-associated protein D</fullName>
    </alternativeName>
</protein>
<dbReference type="SUPFAM" id="SSF160950">
    <property type="entry name" value="YacF-like"/>
    <property type="match status" value="1"/>
</dbReference>
<evidence type="ECO:0000256" key="3">
    <source>
        <dbReference type="ARBA" id="ARBA00023210"/>
    </source>
</evidence>
<evidence type="ECO:0000313" key="6">
    <source>
        <dbReference type="EMBL" id="SHG71712.1"/>
    </source>
</evidence>
<dbReference type="Gene3D" id="2.60.440.10">
    <property type="entry name" value="YacF-like domains"/>
    <property type="match status" value="1"/>
</dbReference>
<comment type="similarity">
    <text evidence="5">Belongs to the ZapD family.</text>
</comment>
<dbReference type="GO" id="GO:0000917">
    <property type="term" value="P:division septum assembly"/>
    <property type="evidence" value="ECO:0007669"/>
    <property type="project" value="UniProtKB-KW"/>
</dbReference>
<dbReference type="PANTHER" id="PTHR39455">
    <property type="entry name" value="CELL DIVISION PROTEIN ZAPD"/>
    <property type="match status" value="1"/>
</dbReference>
<comment type="subcellular location">
    <subcellularLocation>
        <location evidence="5">Cytoplasm</location>
    </subcellularLocation>
    <text evidence="5">Localizes to mid-cell in an FtsZ-dependent manner.</text>
</comment>
<dbReference type="HAMAP" id="MF_01092">
    <property type="entry name" value="ZapD"/>
    <property type="match status" value="1"/>
</dbReference>
<keyword evidence="7" id="KW-1185">Reference proteome</keyword>
<dbReference type="STRING" id="490188.SAMN04488068_1237"/>
<dbReference type="GO" id="GO:0043093">
    <property type="term" value="P:FtsZ-dependent cytokinesis"/>
    <property type="evidence" value="ECO:0007669"/>
    <property type="project" value="UniProtKB-UniRule"/>
</dbReference>
<evidence type="ECO:0000256" key="2">
    <source>
        <dbReference type="ARBA" id="ARBA00022618"/>
    </source>
</evidence>
<dbReference type="GO" id="GO:0005737">
    <property type="term" value="C:cytoplasm"/>
    <property type="evidence" value="ECO:0007669"/>
    <property type="project" value="UniProtKB-SubCell"/>
</dbReference>
<keyword evidence="1 5" id="KW-0963">Cytoplasm</keyword>
<evidence type="ECO:0000256" key="1">
    <source>
        <dbReference type="ARBA" id="ARBA00022490"/>
    </source>
</evidence>
<keyword evidence="2 5" id="KW-0132">Cell division</keyword>
<dbReference type="Proteomes" id="UP000199758">
    <property type="component" value="Unassembled WGS sequence"/>
</dbReference>
<accession>A0A1M5M312</accession>
<dbReference type="InterPro" id="IPR009777">
    <property type="entry name" value="ZapD"/>
</dbReference>